<dbReference type="InterPro" id="IPR035451">
    <property type="entry name" value="Ada-like_dom_sf"/>
</dbReference>
<dbReference type="InterPro" id="IPR018062">
    <property type="entry name" value="HTH_AraC-typ_CS"/>
</dbReference>
<dbReference type="GO" id="GO:0003700">
    <property type="term" value="F:DNA-binding transcription factor activity"/>
    <property type="evidence" value="ECO:0007669"/>
    <property type="project" value="InterPro"/>
</dbReference>
<dbReference type="PROSITE" id="PS00374">
    <property type="entry name" value="MGMT"/>
    <property type="match status" value="1"/>
</dbReference>
<evidence type="ECO:0000256" key="4">
    <source>
        <dbReference type="ARBA" id="ARBA00022603"/>
    </source>
</evidence>
<keyword evidence="9" id="KW-0805">Transcription regulation</keyword>
<dbReference type="InterPro" id="IPR016221">
    <property type="entry name" value="Bifunct_regulatory_prot_Ada"/>
</dbReference>
<dbReference type="InterPro" id="IPR001497">
    <property type="entry name" value="MethylDNA_cys_MeTrfase_AS"/>
</dbReference>
<dbReference type="PANTHER" id="PTHR10815">
    <property type="entry name" value="METHYLATED-DNA--PROTEIN-CYSTEINE METHYLTRANSFERASE"/>
    <property type="match status" value="1"/>
</dbReference>
<dbReference type="CDD" id="cd06445">
    <property type="entry name" value="ATase"/>
    <property type="match status" value="1"/>
</dbReference>
<evidence type="ECO:0000256" key="10">
    <source>
        <dbReference type="ARBA" id="ARBA00023125"/>
    </source>
</evidence>
<dbReference type="PROSITE" id="PS00041">
    <property type="entry name" value="HTH_ARAC_FAMILY_1"/>
    <property type="match status" value="1"/>
</dbReference>
<keyword evidence="5 18" id="KW-0808">Transferase</keyword>
<dbReference type="GO" id="GO:0032259">
    <property type="term" value="P:methylation"/>
    <property type="evidence" value="ECO:0007669"/>
    <property type="project" value="UniProtKB-KW"/>
</dbReference>
<dbReference type="InterPro" id="IPR004026">
    <property type="entry name" value="Ada_DNA_repair_Zn-bd"/>
</dbReference>
<dbReference type="NCBIfam" id="TIGR00589">
    <property type="entry name" value="ogt"/>
    <property type="match status" value="1"/>
</dbReference>
<dbReference type="InterPro" id="IPR036631">
    <property type="entry name" value="MGMT_N_sf"/>
</dbReference>
<dbReference type="Proteomes" id="UP000742631">
    <property type="component" value="Unassembled WGS sequence"/>
</dbReference>
<feature type="binding site" evidence="16">
    <location>
        <position position="77"/>
    </location>
    <ligand>
        <name>Zn(2+)</name>
        <dbReference type="ChEBI" id="CHEBI:29105"/>
    </ligand>
</feature>
<dbReference type="InterPro" id="IPR036217">
    <property type="entry name" value="MethylDNA_cys_MeTrfase_DNAb"/>
</dbReference>
<keyword evidence="8 16" id="KW-0862">Zinc</keyword>
<keyword evidence="10 18" id="KW-0238">DNA-binding</keyword>
<evidence type="ECO:0000256" key="5">
    <source>
        <dbReference type="ARBA" id="ARBA00022679"/>
    </source>
</evidence>
<evidence type="ECO:0000256" key="2">
    <source>
        <dbReference type="ARBA" id="ARBA00008711"/>
    </source>
</evidence>
<reference evidence="18" key="2">
    <citation type="submission" date="2021-09" db="EMBL/GenBank/DDBJ databases">
        <authorList>
            <person name="Gilroy R."/>
        </authorList>
    </citation>
    <scope>NUCLEOTIDE SEQUENCE</scope>
    <source>
        <strain evidence="18">316</strain>
    </source>
</reference>
<keyword evidence="11" id="KW-0010">Activator</keyword>
<dbReference type="Gene3D" id="3.40.10.10">
    <property type="entry name" value="DNA Methylphosphotriester Repair Domain"/>
    <property type="match status" value="1"/>
</dbReference>
<dbReference type="NCBIfam" id="NF011964">
    <property type="entry name" value="PRK15435.1"/>
    <property type="match status" value="1"/>
</dbReference>
<evidence type="ECO:0000313" key="19">
    <source>
        <dbReference type="Proteomes" id="UP000742631"/>
    </source>
</evidence>
<proteinExistence type="inferred from homology"/>
<dbReference type="PANTHER" id="PTHR10815:SF14">
    <property type="entry name" value="BIFUNCTIONAL TRANSCRIPTIONAL ACTIVATOR_DNA REPAIR ENZYME ADA"/>
    <property type="match status" value="1"/>
</dbReference>
<comment type="cofactor">
    <cofactor evidence="16">
        <name>Zn(2+)</name>
        <dbReference type="ChEBI" id="CHEBI:29105"/>
    </cofactor>
    <text evidence="16">Binds 1 zinc ion per subunit.</text>
</comment>
<dbReference type="InterPro" id="IPR009057">
    <property type="entry name" value="Homeodomain-like_sf"/>
</dbReference>
<dbReference type="PIRSF" id="PIRSF000409">
    <property type="entry name" value="Ada"/>
    <property type="match status" value="1"/>
</dbReference>
<reference evidence="18" key="1">
    <citation type="journal article" date="2021" name="PeerJ">
        <title>Extensive microbial diversity within the chicken gut microbiome revealed by metagenomics and culture.</title>
        <authorList>
            <person name="Gilroy R."/>
            <person name="Ravi A."/>
            <person name="Getino M."/>
            <person name="Pursley I."/>
            <person name="Horton D.L."/>
            <person name="Alikhan N.F."/>
            <person name="Baker D."/>
            <person name="Gharbi K."/>
            <person name="Hall N."/>
            <person name="Watson M."/>
            <person name="Adriaenssens E.M."/>
            <person name="Foster-Nyarko E."/>
            <person name="Jarju S."/>
            <person name="Secka A."/>
            <person name="Antonio M."/>
            <person name="Oren A."/>
            <person name="Chaudhuri R.R."/>
            <person name="La Ragione R."/>
            <person name="Hildebrand F."/>
            <person name="Pallen M.J."/>
        </authorList>
    </citation>
    <scope>NUCLEOTIDE SEQUENCE</scope>
    <source>
        <strain evidence="18">316</strain>
    </source>
</reference>
<keyword evidence="6 16" id="KW-0479">Metal-binding</keyword>
<feature type="active site" description="Nucleophile; methyl group acceptor from either O6-methylguanine or O4-methylthymine" evidence="15">
    <location>
        <position position="330"/>
    </location>
</feature>
<keyword evidence="13" id="KW-0234">DNA repair</keyword>
<evidence type="ECO:0000256" key="11">
    <source>
        <dbReference type="ARBA" id="ARBA00023159"/>
    </source>
</evidence>
<keyword evidence="7" id="KW-0227">DNA damage</keyword>
<dbReference type="InterPro" id="IPR036388">
    <property type="entry name" value="WH-like_DNA-bd_sf"/>
</dbReference>
<comment type="caution">
    <text evidence="18">The sequence shown here is derived from an EMBL/GenBank/DDBJ whole genome shotgun (WGS) entry which is preliminary data.</text>
</comment>
<evidence type="ECO:0000256" key="16">
    <source>
        <dbReference type="PIRSR" id="PIRSR000409-3"/>
    </source>
</evidence>
<organism evidence="18 19">
    <name type="scientific">Methylorubrum populi</name>
    <dbReference type="NCBI Taxonomy" id="223967"/>
    <lineage>
        <taxon>Bacteria</taxon>
        <taxon>Pseudomonadati</taxon>
        <taxon>Pseudomonadota</taxon>
        <taxon>Alphaproteobacteria</taxon>
        <taxon>Hyphomicrobiales</taxon>
        <taxon>Methylobacteriaceae</taxon>
        <taxon>Methylorubrum</taxon>
    </lineage>
</organism>
<evidence type="ECO:0000256" key="15">
    <source>
        <dbReference type="PIRSR" id="PIRSR000409-1"/>
    </source>
</evidence>
<sequence length="366" mass="38021">MLAEPDTVPAEGEPLTEARMRAAVAARDAGFDGRFVYAVRSTGIYCRPGCPSRAARPENLSFHASPAEAEEAGFRPCRRCRPDEAARSARQAEAVIRACRLIEAAEVPPSLGVLAGAAGLSPFHFHRVFKAVTGVTPKAYAAAHRAGRAADSLAEGRSVTESLHAAGYGAPSRFYAGAGERLGMSPSAYRKGGAGERIVFAVGPCALGLVLVAATERGICAILLGDAADTLRGELAARFPKAEIVAGAPDFASTVAAVVRLVAEPGGAFPLPLDIGGTAFQQRVWQALRRIPAGATATYAEIARAIGEPAAVRAVAMACGANRIAVAIPCHRVVRSDGTLSGYRWGPARKAALLACEENAREGEKI</sequence>
<dbReference type="GO" id="GO:0008270">
    <property type="term" value="F:zinc ion binding"/>
    <property type="evidence" value="ECO:0007669"/>
    <property type="project" value="InterPro"/>
</dbReference>
<keyword evidence="12" id="KW-0804">Transcription</keyword>
<evidence type="ECO:0000256" key="14">
    <source>
        <dbReference type="ARBA" id="ARBA00049348"/>
    </source>
</evidence>
<dbReference type="PROSITE" id="PS01124">
    <property type="entry name" value="HTH_ARAC_FAMILY_2"/>
    <property type="match status" value="1"/>
</dbReference>
<dbReference type="EC" id="2.1.1.63" evidence="3"/>
<feature type="active site" description="Nucleophile; methyl group acceptor from methylphosphotriester" evidence="15">
    <location>
        <position position="46"/>
    </location>
</feature>
<evidence type="ECO:0000256" key="13">
    <source>
        <dbReference type="ARBA" id="ARBA00023204"/>
    </source>
</evidence>
<dbReference type="GO" id="GO:0006281">
    <property type="term" value="P:DNA repair"/>
    <property type="evidence" value="ECO:0007669"/>
    <property type="project" value="UniProtKB-KW"/>
</dbReference>
<feature type="binding site" evidence="16">
    <location>
        <position position="50"/>
    </location>
    <ligand>
        <name>Zn(2+)</name>
        <dbReference type="ChEBI" id="CHEBI:29105"/>
    </ligand>
</feature>
<dbReference type="Pfam" id="PF12833">
    <property type="entry name" value="HTH_18"/>
    <property type="match status" value="1"/>
</dbReference>
<accession>A0A921JD13</accession>
<name>A0A921JD13_9HYPH</name>
<gene>
    <name evidence="18" type="primary">ada</name>
    <name evidence="18" type="ORF">K8W01_01365</name>
</gene>
<dbReference type="GO" id="GO:0003908">
    <property type="term" value="F:methylated-DNA-[protein]-cysteine S-methyltransferase activity"/>
    <property type="evidence" value="ECO:0007669"/>
    <property type="project" value="UniProtKB-EC"/>
</dbReference>
<evidence type="ECO:0000256" key="12">
    <source>
        <dbReference type="ARBA" id="ARBA00023163"/>
    </source>
</evidence>
<dbReference type="SUPFAM" id="SSF57884">
    <property type="entry name" value="Ada DNA repair protein, N-terminal domain (N-Ada 10)"/>
    <property type="match status" value="1"/>
</dbReference>
<dbReference type="Gene3D" id="3.30.160.70">
    <property type="entry name" value="Methylated DNA-protein cysteine methyltransferase domain"/>
    <property type="match status" value="1"/>
</dbReference>
<dbReference type="SUPFAM" id="SSF46689">
    <property type="entry name" value="Homeodomain-like"/>
    <property type="match status" value="1"/>
</dbReference>
<dbReference type="GO" id="GO:0043565">
    <property type="term" value="F:sequence-specific DNA binding"/>
    <property type="evidence" value="ECO:0007669"/>
    <property type="project" value="InterPro"/>
</dbReference>
<dbReference type="EMBL" id="DYYG01000006">
    <property type="protein sequence ID" value="HJE22296.1"/>
    <property type="molecule type" value="Genomic_DNA"/>
</dbReference>
<dbReference type="FunFam" id="1.10.10.10:FF:000214">
    <property type="entry name" value="Methylated-DNA--protein-cysteine methyltransferase"/>
    <property type="match status" value="1"/>
</dbReference>
<dbReference type="InterPro" id="IPR018060">
    <property type="entry name" value="HTH_AraC"/>
</dbReference>
<feature type="binding site" evidence="16">
    <location>
        <position position="46"/>
    </location>
    <ligand>
        <name>Zn(2+)</name>
        <dbReference type="ChEBI" id="CHEBI:29105"/>
    </ligand>
</feature>
<dbReference type="AlphaFoldDB" id="A0A921JD13"/>
<evidence type="ECO:0000256" key="7">
    <source>
        <dbReference type="ARBA" id="ARBA00022763"/>
    </source>
</evidence>
<dbReference type="SMART" id="SM00342">
    <property type="entry name" value="HTH_ARAC"/>
    <property type="match status" value="1"/>
</dbReference>
<feature type="binding site" evidence="16">
    <location>
        <position position="80"/>
    </location>
    <ligand>
        <name>Zn(2+)</name>
        <dbReference type="ChEBI" id="CHEBI:29105"/>
    </ligand>
</feature>
<comment type="catalytic activity">
    <reaction evidence="14">
        <text>a 6-O-methyl-2'-deoxyguanosine in DNA + L-cysteinyl-[protein] = S-methyl-L-cysteinyl-[protein] + a 2'-deoxyguanosine in DNA</text>
        <dbReference type="Rhea" id="RHEA:24000"/>
        <dbReference type="Rhea" id="RHEA-COMP:10131"/>
        <dbReference type="Rhea" id="RHEA-COMP:10132"/>
        <dbReference type="Rhea" id="RHEA-COMP:11367"/>
        <dbReference type="Rhea" id="RHEA-COMP:11368"/>
        <dbReference type="ChEBI" id="CHEBI:29950"/>
        <dbReference type="ChEBI" id="CHEBI:82612"/>
        <dbReference type="ChEBI" id="CHEBI:85445"/>
        <dbReference type="ChEBI" id="CHEBI:85448"/>
        <dbReference type="EC" id="2.1.1.63"/>
    </reaction>
</comment>
<comment type="similarity">
    <text evidence="2">Belongs to the MGMT family.</text>
</comment>
<dbReference type="Pfam" id="PF01035">
    <property type="entry name" value="DNA_binding_1"/>
    <property type="match status" value="1"/>
</dbReference>
<dbReference type="Pfam" id="PF02805">
    <property type="entry name" value="Ada_Zn_binding"/>
    <property type="match status" value="1"/>
</dbReference>
<evidence type="ECO:0000256" key="1">
    <source>
        <dbReference type="ARBA" id="ARBA00001286"/>
    </source>
</evidence>
<feature type="domain" description="HTH araC/xylS-type" evidence="17">
    <location>
        <begin position="110"/>
        <end position="192"/>
    </location>
</feature>
<dbReference type="SUPFAM" id="SSF53155">
    <property type="entry name" value="Methylated DNA-protein cysteine methyltransferase domain"/>
    <property type="match status" value="1"/>
</dbReference>
<dbReference type="InterPro" id="IPR014048">
    <property type="entry name" value="MethylDNA_cys_MeTrfase_DNA-bd"/>
</dbReference>
<comment type="catalytic activity">
    <reaction evidence="1">
        <text>a 4-O-methyl-thymidine in DNA + L-cysteinyl-[protein] = a thymidine in DNA + S-methyl-L-cysteinyl-[protein]</text>
        <dbReference type="Rhea" id="RHEA:53428"/>
        <dbReference type="Rhea" id="RHEA-COMP:10131"/>
        <dbReference type="Rhea" id="RHEA-COMP:10132"/>
        <dbReference type="Rhea" id="RHEA-COMP:13555"/>
        <dbReference type="Rhea" id="RHEA-COMP:13556"/>
        <dbReference type="ChEBI" id="CHEBI:29950"/>
        <dbReference type="ChEBI" id="CHEBI:82612"/>
        <dbReference type="ChEBI" id="CHEBI:137386"/>
        <dbReference type="ChEBI" id="CHEBI:137387"/>
        <dbReference type="EC" id="2.1.1.63"/>
    </reaction>
</comment>
<dbReference type="SUPFAM" id="SSF46767">
    <property type="entry name" value="Methylated DNA-protein cysteine methyltransferase, C-terminal domain"/>
    <property type="match status" value="1"/>
</dbReference>
<evidence type="ECO:0000313" key="18">
    <source>
        <dbReference type="EMBL" id="HJE22296.1"/>
    </source>
</evidence>
<evidence type="ECO:0000256" key="9">
    <source>
        <dbReference type="ARBA" id="ARBA00023015"/>
    </source>
</evidence>
<dbReference type="Gene3D" id="1.10.10.60">
    <property type="entry name" value="Homeodomain-like"/>
    <property type="match status" value="1"/>
</dbReference>
<dbReference type="Gene3D" id="1.10.10.10">
    <property type="entry name" value="Winged helix-like DNA-binding domain superfamily/Winged helix DNA-binding domain"/>
    <property type="match status" value="1"/>
</dbReference>
<evidence type="ECO:0000256" key="8">
    <source>
        <dbReference type="ARBA" id="ARBA00022833"/>
    </source>
</evidence>
<evidence type="ECO:0000259" key="17">
    <source>
        <dbReference type="PROSITE" id="PS01124"/>
    </source>
</evidence>
<evidence type="ECO:0000256" key="6">
    <source>
        <dbReference type="ARBA" id="ARBA00022723"/>
    </source>
</evidence>
<keyword evidence="4 18" id="KW-0489">Methyltransferase</keyword>
<protein>
    <recommendedName>
        <fullName evidence="3">methylated-DNA--[protein]-cysteine S-methyltransferase</fullName>
        <ecNumber evidence="3">2.1.1.63</ecNumber>
    </recommendedName>
</protein>
<evidence type="ECO:0000256" key="3">
    <source>
        <dbReference type="ARBA" id="ARBA00011918"/>
    </source>
</evidence>